<organism evidence="4 5">
    <name type="scientific">Tritrichomonas musculus</name>
    <dbReference type="NCBI Taxonomy" id="1915356"/>
    <lineage>
        <taxon>Eukaryota</taxon>
        <taxon>Metamonada</taxon>
        <taxon>Parabasalia</taxon>
        <taxon>Tritrichomonadida</taxon>
        <taxon>Tritrichomonadidae</taxon>
        <taxon>Tritrichomonas</taxon>
    </lineage>
</organism>
<gene>
    <name evidence="4" type="ORF">M9Y10_045473</name>
</gene>
<evidence type="ECO:0000256" key="2">
    <source>
        <dbReference type="SAM" id="MobiDB-lite"/>
    </source>
</evidence>
<dbReference type="InterPro" id="IPR000719">
    <property type="entry name" value="Prot_kinase_dom"/>
</dbReference>
<dbReference type="Proteomes" id="UP001470230">
    <property type="component" value="Unassembled WGS sequence"/>
</dbReference>
<dbReference type="EC" id="2.7.11.1" evidence="1"/>
<feature type="domain" description="Protein kinase" evidence="3">
    <location>
        <begin position="1"/>
        <end position="263"/>
    </location>
</feature>
<evidence type="ECO:0000313" key="4">
    <source>
        <dbReference type="EMBL" id="KAK8882830.1"/>
    </source>
</evidence>
<dbReference type="InterPro" id="IPR050235">
    <property type="entry name" value="CK1_Ser-Thr_kinase"/>
</dbReference>
<dbReference type="PROSITE" id="PS00108">
    <property type="entry name" value="PROTEIN_KINASE_ST"/>
    <property type="match status" value="1"/>
</dbReference>
<evidence type="ECO:0000256" key="1">
    <source>
        <dbReference type="ARBA" id="ARBA00012513"/>
    </source>
</evidence>
<dbReference type="PROSITE" id="PS50011">
    <property type="entry name" value="PROTEIN_KINASE_DOM"/>
    <property type="match status" value="1"/>
</dbReference>
<feature type="region of interest" description="Disordered" evidence="2">
    <location>
        <begin position="270"/>
        <end position="338"/>
    </location>
</feature>
<protein>
    <recommendedName>
        <fullName evidence="1">non-specific serine/threonine protein kinase</fullName>
        <ecNumber evidence="1">2.7.11.1</ecNumber>
    </recommendedName>
</protein>
<name>A0ABR2JY96_9EUKA</name>
<feature type="compositionally biased region" description="Acidic residues" evidence="2">
    <location>
        <begin position="311"/>
        <end position="325"/>
    </location>
</feature>
<sequence>MIANGGFGTVYFVRELGSNMPMAMKVEKGNKSKSSIEIEYSILKQLQSSLYFPHLFGHGTINDLSYIVMELLGPSLSRVKSYLPEGKFSLSTSLRLGIEIVCLLREFHARGFVHRDIKPANFLIRPDSPSPICLIDFGLSKRFIDPVTSKPHKMRTSESYQCFIGTSRYASINAHKRIDLGPRDDMICWFNMMVELINGELPWSHLNDKNEILKKKEEILHNPEERCKNLPIQFISIYDEIIKLKYDEFPDYDMILLFLSDALRALRQETQKKKMEKKMKKKKKNDTNSNENDELNDNNNEADVNTNSNESNDDNEINEDGEDDSKENNNNEYNGEEPYDWEKLSDHQIEELFPPSVMNSRRICRNGFGSFYSSSASINMNTNSGENTTNINSPNNGNSEKLGFEFDNMHQKNYTQNQAHVEKFHLLADPDEINTRKKCFACCGCGNKFSCSIC</sequence>
<feature type="compositionally biased region" description="Basic residues" evidence="2">
    <location>
        <begin position="274"/>
        <end position="284"/>
    </location>
</feature>
<evidence type="ECO:0000313" key="5">
    <source>
        <dbReference type="Proteomes" id="UP001470230"/>
    </source>
</evidence>
<dbReference type="SMART" id="SM00220">
    <property type="entry name" value="S_TKc"/>
    <property type="match status" value="1"/>
</dbReference>
<feature type="compositionally biased region" description="Low complexity" evidence="2">
    <location>
        <begin position="297"/>
        <end position="310"/>
    </location>
</feature>
<dbReference type="Pfam" id="PF00069">
    <property type="entry name" value="Pkinase"/>
    <property type="match status" value="1"/>
</dbReference>
<dbReference type="InterPro" id="IPR011009">
    <property type="entry name" value="Kinase-like_dom_sf"/>
</dbReference>
<comment type="caution">
    <text evidence="4">The sequence shown here is derived from an EMBL/GenBank/DDBJ whole genome shotgun (WGS) entry which is preliminary data.</text>
</comment>
<proteinExistence type="predicted"/>
<reference evidence="4 5" key="1">
    <citation type="submission" date="2024-04" db="EMBL/GenBank/DDBJ databases">
        <title>Tritrichomonas musculus Genome.</title>
        <authorList>
            <person name="Alves-Ferreira E."/>
            <person name="Grigg M."/>
            <person name="Lorenzi H."/>
            <person name="Galac M."/>
        </authorList>
    </citation>
    <scope>NUCLEOTIDE SEQUENCE [LARGE SCALE GENOMIC DNA]</scope>
    <source>
        <strain evidence="4 5">EAF2021</strain>
    </source>
</reference>
<dbReference type="InterPro" id="IPR008271">
    <property type="entry name" value="Ser/Thr_kinase_AS"/>
</dbReference>
<dbReference type="PANTHER" id="PTHR11909">
    <property type="entry name" value="CASEIN KINASE-RELATED"/>
    <property type="match status" value="1"/>
</dbReference>
<evidence type="ECO:0000259" key="3">
    <source>
        <dbReference type="PROSITE" id="PS50011"/>
    </source>
</evidence>
<dbReference type="SUPFAM" id="SSF56112">
    <property type="entry name" value="Protein kinase-like (PK-like)"/>
    <property type="match status" value="1"/>
</dbReference>
<accession>A0ABR2JY96</accession>
<keyword evidence="5" id="KW-1185">Reference proteome</keyword>
<dbReference type="EMBL" id="JAPFFF010000009">
    <property type="protein sequence ID" value="KAK8882830.1"/>
    <property type="molecule type" value="Genomic_DNA"/>
</dbReference>
<dbReference type="Gene3D" id="1.10.510.10">
    <property type="entry name" value="Transferase(Phosphotransferase) domain 1"/>
    <property type="match status" value="1"/>
</dbReference>